<dbReference type="Proteomes" id="UP000051952">
    <property type="component" value="Unassembled WGS sequence"/>
</dbReference>
<evidence type="ECO:0000256" key="1">
    <source>
        <dbReference type="SAM" id="Phobius"/>
    </source>
</evidence>
<proteinExistence type="predicted"/>
<feature type="transmembrane region" description="Helical" evidence="1">
    <location>
        <begin position="59"/>
        <end position="81"/>
    </location>
</feature>
<accession>A0A0S4IZF9</accession>
<gene>
    <name evidence="2" type="ORF">BSAL_82745</name>
</gene>
<name>A0A0S4IZF9_BODSA</name>
<organism evidence="2 3">
    <name type="scientific">Bodo saltans</name>
    <name type="common">Flagellated protozoan</name>
    <dbReference type="NCBI Taxonomy" id="75058"/>
    <lineage>
        <taxon>Eukaryota</taxon>
        <taxon>Discoba</taxon>
        <taxon>Euglenozoa</taxon>
        <taxon>Kinetoplastea</taxon>
        <taxon>Metakinetoplastina</taxon>
        <taxon>Eubodonida</taxon>
        <taxon>Bodonidae</taxon>
        <taxon>Bodo</taxon>
    </lineage>
</organism>
<dbReference type="AlphaFoldDB" id="A0A0S4IZF9"/>
<feature type="transmembrane region" description="Helical" evidence="1">
    <location>
        <begin position="260"/>
        <end position="289"/>
    </location>
</feature>
<keyword evidence="1" id="KW-0812">Transmembrane</keyword>
<feature type="transmembrane region" description="Helical" evidence="1">
    <location>
        <begin position="133"/>
        <end position="156"/>
    </location>
</feature>
<evidence type="ECO:0000313" key="2">
    <source>
        <dbReference type="EMBL" id="CUG66404.1"/>
    </source>
</evidence>
<keyword evidence="1" id="KW-0472">Membrane</keyword>
<keyword evidence="1" id="KW-1133">Transmembrane helix</keyword>
<feature type="transmembrane region" description="Helical" evidence="1">
    <location>
        <begin position="226"/>
        <end position="248"/>
    </location>
</feature>
<feature type="non-terminal residue" evidence="2">
    <location>
        <position position="295"/>
    </location>
</feature>
<keyword evidence="3" id="KW-1185">Reference proteome</keyword>
<evidence type="ECO:0000313" key="3">
    <source>
        <dbReference type="Proteomes" id="UP000051952"/>
    </source>
</evidence>
<dbReference type="VEuPathDB" id="TriTrypDB:BSAL_82745"/>
<sequence>AGAALARALILRSTVMCDAYAAASNGVIDFNFDIPCDDDDYGTSKDVNNNASITARSAILSNVILIALVGALLALIAAVWAAARGEPFLQAAVVTALPSTLMPVGMSVVPSSMSGAALLAARFRVSNCRSQDTVIIIVGLVTSIAPIVIVALVWWVNVWGDKPQWVREYEPISPQQQQQNENSARGKVMYALRRAIHRSWKWHSADQPTYGTPQSAQVLLLEYRVLWYPSLDAAVLTAVAMLTVVGGLNHDNIALCRGSTAMIIVVLVFQLIAIPLVQPFTALFSLVAAMTNVAL</sequence>
<reference evidence="3" key="1">
    <citation type="submission" date="2015-09" db="EMBL/GenBank/DDBJ databases">
        <authorList>
            <consortium name="Pathogen Informatics"/>
        </authorList>
    </citation>
    <scope>NUCLEOTIDE SEQUENCE [LARGE SCALE GENOMIC DNA]</scope>
    <source>
        <strain evidence="3">Lake Konstanz</strain>
    </source>
</reference>
<protein>
    <submittedName>
        <fullName evidence="2">Membrane-associated protein, putative</fullName>
    </submittedName>
</protein>
<feature type="non-terminal residue" evidence="2">
    <location>
        <position position="1"/>
    </location>
</feature>
<dbReference type="EMBL" id="CYKH01000924">
    <property type="protein sequence ID" value="CUG66404.1"/>
    <property type="molecule type" value="Genomic_DNA"/>
</dbReference>
<feature type="transmembrane region" description="Helical" evidence="1">
    <location>
        <begin position="101"/>
        <end position="121"/>
    </location>
</feature>